<comment type="caution">
    <text evidence="1">The sequence shown here is derived from an EMBL/GenBank/DDBJ whole genome shotgun (WGS) entry which is preliminary data.</text>
</comment>
<name>A0ABW7XH43_9MICO</name>
<protein>
    <submittedName>
        <fullName evidence="1">Uncharacterized protein</fullName>
    </submittedName>
</protein>
<sequence length="249" mass="27535">MRPTLILLSDAETKMVILERLRAAGEYRPEPVFDRLTVGDASFGVDPTDAVLAEYDAGVLEQALPSVQAHAVMLEYGVREDVRQLVLAVTEGLHGVLDTNYGPYLRFGDLPGSRWLARPGHPESDSSTGEPLAIFEEQPDELGDPMIWPRWTGFGESDAVTESRRSAVLAELRRELVRRHPLFGRITGIEAFHAASDDVLARLDDGTLAVVHPTWSGNPEHSENCPSFVIQGKASEAAQRFRTYEGWVE</sequence>
<evidence type="ECO:0000313" key="2">
    <source>
        <dbReference type="Proteomes" id="UP001611580"/>
    </source>
</evidence>
<organism evidence="1 2">
    <name type="scientific">Promicromonospora kroppenstedtii</name>
    <dbReference type="NCBI Taxonomy" id="440482"/>
    <lineage>
        <taxon>Bacteria</taxon>
        <taxon>Bacillati</taxon>
        <taxon>Actinomycetota</taxon>
        <taxon>Actinomycetes</taxon>
        <taxon>Micrococcales</taxon>
        <taxon>Promicromonosporaceae</taxon>
        <taxon>Promicromonospora</taxon>
    </lineage>
</organism>
<dbReference type="RefSeq" id="WP_397403077.1">
    <property type="nucleotide sequence ID" value="NZ_JBIRYI010000004.1"/>
</dbReference>
<proteinExistence type="predicted"/>
<gene>
    <name evidence="1" type="ORF">ACH47X_07995</name>
</gene>
<accession>A0ABW7XH43</accession>
<reference evidence="1 2" key="1">
    <citation type="submission" date="2024-10" db="EMBL/GenBank/DDBJ databases">
        <title>The Natural Products Discovery Center: Release of the First 8490 Sequenced Strains for Exploring Actinobacteria Biosynthetic Diversity.</title>
        <authorList>
            <person name="Kalkreuter E."/>
            <person name="Kautsar S.A."/>
            <person name="Yang D."/>
            <person name="Bader C.D."/>
            <person name="Teijaro C.N."/>
            <person name="Fluegel L."/>
            <person name="Davis C.M."/>
            <person name="Simpson J.R."/>
            <person name="Lauterbach L."/>
            <person name="Steele A.D."/>
            <person name="Gui C."/>
            <person name="Meng S."/>
            <person name="Li G."/>
            <person name="Viehrig K."/>
            <person name="Ye F."/>
            <person name="Su P."/>
            <person name="Kiefer A.F."/>
            <person name="Nichols A."/>
            <person name="Cepeda A.J."/>
            <person name="Yan W."/>
            <person name="Fan B."/>
            <person name="Jiang Y."/>
            <person name="Adhikari A."/>
            <person name="Zheng C.-J."/>
            <person name="Schuster L."/>
            <person name="Cowan T.M."/>
            <person name="Smanski M.J."/>
            <person name="Chevrette M.G."/>
            <person name="De Carvalho L.P.S."/>
            <person name="Shen B."/>
        </authorList>
    </citation>
    <scope>NUCLEOTIDE SEQUENCE [LARGE SCALE GENOMIC DNA]</scope>
    <source>
        <strain evidence="1 2">NPDC019481</strain>
    </source>
</reference>
<keyword evidence="2" id="KW-1185">Reference proteome</keyword>
<evidence type="ECO:0000313" key="1">
    <source>
        <dbReference type="EMBL" id="MFI2486835.1"/>
    </source>
</evidence>
<dbReference type="Proteomes" id="UP001611580">
    <property type="component" value="Unassembled WGS sequence"/>
</dbReference>
<dbReference type="EMBL" id="JBIRYI010000004">
    <property type="protein sequence ID" value="MFI2486835.1"/>
    <property type="molecule type" value="Genomic_DNA"/>
</dbReference>